<comment type="caution">
    <text evidence="1">The sequence shown here is derived from an EMBL/GenBank/DDBJ whole genome shotgun (WGS) entry which is preliminary data.</text>
</comment>
<organism evidence="1 2">
    <name type="scientific">Bifidobacterium parmae</name>
    <dbReference type="NCBI Taxonomy" id="361854"/>
    <lineage>
        <taxon>Bacteria</taxon>
        <taxon>Bacillati</taxon>
        <taxon>Actinomycetota</taxon>
        <taxon>Actinomycetes</taxon>
        <taxon>Bifidobacteriales</taxon>
        <taxon>Bifidobacteriaceae</taxon>
        <taxon>Bifidobacterium</taxon>
    </lineage>
</organism>
<sequence length="126" mass="13806">MNSRSVKTLVRGMLPDMPHWRVYEDVATGPSPPWIVWRVRETSRLLGEAVNVTGHVWELDVRVVAAFASDVDAACETIMDALDGRMPAGMGALVPDKDSGVYASELTSPDTGQAFVMRVVTWRFGA</sequence>
<evidence type="ECO:0000313" key="2">
    <source>
        <dbReference type="Proteomes" id="UP000235034"/>
    </source>
</evidence>
<accession>A0A2N5IVJ3</accession>
<dbReference type="Proteomes" id="UP000235034">
    <property type="component" value="Unassembled WGS sequence"/>
</dbReference>
<keyword evidence="2" id="KW-1185">Reference proteome</keyword>
<dbReference type="RefSeq" id="WP_101623274.1">
    <property type="nucleotide sequence ID" value="NZ_NMWT01000038.1"/>
</dbReference>
<protein>
    <submittedName>
        <fullName evidence="1">Uncharacterized protein</fullName>
    </submittedName>
</protein>
<dbReference type="Pfam" id="PF11367">
    <property type="entry name" value="Tail_completion_gp17"/>
    <property type="match status" value="1"/>
</dbReference>
<dbReference type="AlphaFoldDB" id="A0A2N5IVJ3"/>
<dbReference type="OrthoDB" id="3233969at2"/>
<reference evidence="1 2" key="1">
    <citation type="submission" date="2017-07" db="EMBL/GenBank/DDBJ databases">
        <title>Bifidobacterium novel species.</title>
        <authorList>
            <person name="Lugli G.A."/>
            <person name="Milani C."/>
            <person name="Duranti S."/>
            <person name="Mangifesta M."/>
        </authorList>
    </citation>
    <scope>NUCLEOTIDE SEQUENCE [LARGE SCALE GENOMIC DNA]</scope>
    <source>
        <strain evidence="1 2">77</strain>
    </source>
</reference>
<dbReference type="EMBL" id="NMWT01000038">
    <property type="protein sequence ID" value="PLS25968.1"/>
    <property type="molecule type" value="Genomic_DNA"/>
</dbReference>
<dbReference type="InterPro" id="IPR021508">
    <property type="entry name" value="Gp17-like"/>
</dbReference>
<name>A0A2N5IVJ3_9BIFI</name>
<proteinExistence type="predicted"/>
<evidence type="ECO:0000313" key="1">
    <source>
        <dbReference type="EMBL" id="PLS25968.1"/>
    </source>
</evidence>
<gene>
    <name evidence="1" type="ORF">Uis4E_2226</name>
</gene>